<keyword evidence="4 10" id="KW-0378">Hydrolase</keyword>
<accession>A0A7R8VTB2</accession>
<dbReference type="AlphaFoldDB" id="A0A7R8VTB2"/>
<keyword evidence="8" id="KW-1015">Disulfide bond</keyword>
<organism evidence="13">
    <name type="scientific">Timema douglasi</name>
    <name type="common">Walking stick</name>
    <dbReference type="NCBI Taxonomy" id="61478"/>
    <lineage>
        <taxon>Eukaryota</taxon>
        <taxon>Metazoa</taxon>
        <taxon>Ecdysozoa</taxon>
        <taxon>Arthropoda</taxon>
        <taxon>Hexapoda</taxon>
        <taxon>Insecta</taxon>
        <taxon>Pterygota</taxon>
        <taxon>Neoptera</taxon>
        <taxon>Polyneoptera</taxon>
        <taxon>Phasmatodea</taxon>
        <taxon>Timematodea</taxon>
        <taxon>Timematoidea</taxon>
        <taxon>Timematidae</taxon>
        <taxon>Timema</taxon>
    </lineage>
</organism>
<proteinExistence type="predicted"/>
<dbReference type="InterPro" id="IPR006026">
    <property type="entry name" value="Peptidase_Metallo"/>
</dbReference>
<comment type="cofactor">
    <cofactor evidence="10 11">
        <name>Zn(2+)</name>
        <dbReference type="ChEBI" id="CHEBI:29105"/>
    </cofactor>
    <text evidence="10 11">Binds 1 zinc ion per subunit.</text>
</comment>
<feature type="chain" id="PRO_5031591084" description="Metalloendopeptidase" evidence="11">
    <location>
        <begin position="22"/>
        <end position="293"/>
    </location>
</feature>
<evidence type="ECO:0000256" key="11">
    <source>
        <dbReference type="RuleBase" id="RU361183"/>
    </source>
</evidence>
<gene>
    <name evidence="13" type="ORF">TDIB3V08_LOCUS8468</name>
</gene>
<dbReference type="PRINTS" id="PR00480">
    <property type="entry name" value="ASTACIN"/>
</dbReference>
<dbReference type="SUPFAM" id="SSF55486">
    <property type="entry name" value="Metalloproteases ('zincins'), catalytic domain"/>
    <property type="match status" value="1"/>
</dbReference>
<keyword evidence="2 10" id="KW-0479">Metal-binding</keyword>
<dbReference type="FunFam" id="3.40.390.10:FF:000015">
    <property type="entry name" value="Meprin A subunit"/>
    <property type="match status" value="1"/>
</dbReference>
<evidence type="ECO:0000256" key="8">
    <source>
        <dbReference type="ARBA" id="ARBA00023157"/>
    </source>
</evidence>
<comment type="caution">
    <text evidence="10">Lacks conserved residue(s) required for the propagation of feature annotation.</text>
</comment>
<evidence type="ECO:0000256" key="7">
    <source>
        <dbReference type="ARBA" id="ARBA00023145"/>
    </source>
</evidence>
<evidence type="ECO:0000256" key="9">
    <source>
        <dbReference type="ARBA" id="ARBA00023180"/>
    </source>
</evidence>
<dbReference type="EC" id="3.4.24.-" evidence="11"/>
<name>A0A7R8VTB2_TIMDO</name>
<evidence type="ECO:0000313" key="13">
    <source>
        <dbReference type="EMBL" id="CAD7202283.1"/>
    </source>
</evidence>
<dbReference type="InterPro" id="IPR034035">
    <property type="entry name" value="Astacin-like_dom"/>
</dbReference>
<dbReference type="SMART" id="SM00235">
    <property type="entry name" value="ZnMc"/>
    <property type="match status" value="1"/>
</dbReference>
<dbReference type="EMBL" id="OA569184">
    <property type="protein sequence ID" value="CAD7202283.1"/>
    <property type="molecule type" value="Genomic_DNA"/>
</dbReference>
<dbReference type="PROSITE" id="PS51864">
    <property type="entry name" value="ASTACIN"/>
    <property type="match status" value="1"/>
</dbReference>
<dbReference type="PANTHER" id="PTHR10127">
    <property type="entry name" value="DISCOIDIN, CUB, EGF, LAMININ , AND ZINC METALLOPROTEASE DOMAIN CONTAINING"/>
    <property type="match status" value="1"/>
</dbReference>
<dbReference type="Gene3D" id="3.40.390.10">
    <property type="entry name" value="Collagenase (Catalytic Domain)"/>
    <property type="match status" value="1"/>
</dbReference>
<evidence type="ECO:0000256" key="10">
    <source>
        <dbReference type="PROSITE-ProRule" id="PRU01211"/>
    </source>
</evidence>
<dbReference type="CDD" id="cd04280">
    <property type="entry name" value="ZnMc_astacin_like"/>
    <property type="match status" value="1"/>
</dbReference>
<evidence type="ECO:0000256" key="4">
    <source>
        <dbReference type="ARBA" id="ARBA00022801"/>
    </source>
</evidence>
<evidence type="ECO:0000256" key="3">
    <source>
        <dbReference type="ARBA" id="ARBA00022729"/>
    </source>
</evidence>
<dbReference type="GO" id="GO:0006508">
    <property type="term" value="P:proteolysis"/>
    <property type="evidence" value="ECO:0007669"/>
    <property type="project" value="UniProtKB-KW"/>
</dbReference>
<feature type="domain" description="Peptidase M12A" evidence="12">
    <location>
        <begin position="78"/>
        <end position="282"/>
    </location>
</feature>
<dbReference type="GO" id="GO:0008270">
    <property type="term" value="F:zinc ion binding"/>
    <property type="evidence" value="ECO:0007669"/>
    <property type="project" value="UniProtKB-UniRule"/>
</dbReference>
<keyword evidence="1 10" id="KW-0645">Protease</keyword>
<keyword evidence="9" id="KW-0325">Glycoprotein</keyword>
<sequence length="293" mass="32856">MTSVTIVNVLAALAAVKCVLALPLEKPLRPEYAQVEDLSELGELKATDLEAFLKEVQNPWERSGKFEGDIVLDAGQRNGLINPTLHWHKVNGFVDLPYEIVSNQFTVDQIAAIHRGIEEFHQRTCIRLRPRTASDRDYVRVQGLNSGCWSMVGRRGRVQDLNLQPGVPGSGCFRHGTIVHEFLHALGFYHEQSSSDRDDYVTIVWANIQAGTENNFAKHSASTVTNYGIGYDYDSVLHYGPFAFSINGEMTIVPHDPTAVLGQRVAMSEKDVLKLNTMYQCNPWLAQDRDQDK</sequence>
<keyword evidence="5 10" id="KW-0862">Zinc</keyword>
<feature type="binding site" evidence="10">
    <location>
        <position position="184"/>
    </location>
    <ligand>
        <name>Zn(2+)</name>
        <dbReference type="ChEBI" id="CHEBI:29105"/>
        <note>catalytic</note>
    </ligand>
</feature>
<keyword evidence="3 11" id="KW-0732">Signal</keyword>
<reference evidence="13" key="1">
    <citation type="submission" date="2020-11" db="EMBL/GenBank/DDBJ databases">
        <authorList>
            <person name="Tran Van P."/>
        </authorList>
    </citation>
    <scope>NUCLEOTIDE SEQUENCE</scope>
</reference>
<evidence type="ECO:0000256" key="2">
    <source>
        <dbReference type="ARBA" id="ARBA00022723"/>
    </source>
</evidence>
<evidence type="ECO:0000256" key="1">
    <source>
        <dbReference type="ARBA" id="ARBA00022670"/>
    </source>
</evidence>
<feature type="signal peptide" evidence="11">
    <location>
        <begin position="1"/>
        <end position="21"/>
    </location>
</feature>
<dbReference type="PANTHER" id="PTHR10127:SF814">
    <property type="entry name" value="MEPRIN A SUBUNIT BETA"/>
    <property type="match status" value="1"/>
</dbReference>
<dbReference type="Pfam" id="PF01400">
    <property type="entry name" value="Astacin"/>
    <property type="match status" value="1"/>
</dbReference>
<evidence type="ECO:0000259" key="12">
    <source>
        <dbReference type="PROSITE" id="PS51864"/>
    </source>
</evidence>
<evidence type="ECO:0000256" key="5">
    <source>
        <dbReference type="ARBA" id="ARBA00022833"/>
    </source>
</evidence>
<dbReference type="InterPro" id="IPR001506">
    <property type="entry name" value="Peptidase_M12A"/>
</dbReference>
<dbReference type="InterPro" id="IPR024079">
    <property type="entry name" value="MetalloPept_cat_dom_sf"/>
</dbReference>
<feature type="active site" evidence="10">
    <location>
        <position position="181"/>
    </location>
</feature>
<evidence type="ECO:0000256" key="6">
    <source>
        <dbReference type="ARBA" id="ARBA00023049"/>
    </source>
</evidence>
<keyword evidence="6 10" id="KW-0482">Metalloprotease</keyword>
<feature type="binding site" evidence="10">
    <location>
        <position position="180"/>
    </location>
    <ligand>
        <name>Zn(2+)</name>
        <dbReference type="ChEBI" id="CHEBI:29105"/>
        <note>catalytic</note>
    </ligand>
</feature>
<feature type="binding site" evidence="10">
    <location>
        <position position="190"/>
    </location>
    <ligand>
        <name>Zn(2+)</name>
        <dbReference type="ChEBI" id="CHEBI:29105"/>
        <note>catalytic</note>
    </ligand>
</feature>
<dbReference type="GO" id="GO:0004222">
    <property type="term" value="F:metalloendopeptidase activity"/>
    <property type="evidence" value="ECO:0007669"/>
    <property type="project" value="UniProtKB-UniRule"/>
</dbReference>
<protein>
    <recommendedName>
        <fullName evidence="11">Metalloendopeptidase</fullName>
        <ecNumber evidence="11">3.4.24.-</ecNumber>
    </recommendedName>
</protein>
<keyword evidence="7" id="KW-0865">Zymogen</keyword>